<keyword evidence="9 10" id="KW-0472">Membrane</keyword>
<comment type="similarity">
    <text evidence="2">Belongs to the TonB family.</text>
</comment>
<dbReference type="GO" id="GO:0055085">
    <property type="term" value="P:transmembrane transport"/>
    <property type="evidence" value="ECO:0007669"/>
    <property type="project" value="InterPro"/>
</dbReference>
<keyword evidence="3" id="KW-0813">Transport</keyword>
<dbReference type="PROSITE" id="PS52015">
    <property type="entry name" value="TONB_CTD"/>
    <property type="match status" value="1"/>
</dbReference>
<evidence type="ECO:0000256" key="5">
    <source>
        <dbReference type="ARBA" id="ARBA00022519"/>
    </source>
</evidence>
<evidence type="ECO:0000313" key="12">
    <source>
        <dbReference type="EMBL" id="PTN07483.1"/>
    </source>
</evidence>
<evidence type="ECO:0000256" key="4">
    <source>
        <dbReference type="ARBA" id="ARBA00022475"/>
    </source>
</evidence>
<evidence type="ECO:0000256" key="1">
    <source>
        <dbReference type="ARBA" id="ARBA00004383"/>
    </source>
</evidence>
<dbReference type="PANTHER" id="PTHR33446:SF2">
    <property type="entry name" value="PROTEIN TONB"/>
    <property type="match status" value="1"/>
</dbReference>
<dbReference type="NCBIfam" id="TIGR01352">
    <property type="entry name" value="tonB_Cterm"/>
    <property type="match status" value="1"/>
</dbReference>
<dbReference type="InterPro" id="IPR051045">
    <property type="entry name" value="TonB-dependent_transducer"/>
</dbReference>
<dbReference type="GO" id="GO:0098797">
    <property type="term" value="C:plasma membrane protein complex"/>
    <property type="evidence" value="ECO:0007669"/>
    <property type="project" value="TreeGrafter"/>
</dbReference>
<dbReference type="InterPro" id="IPR037682">
    <property type="entry name" value="TonB_C"/>
</dbReference>
<dbReference type="EMBL" id="QAAD01000016">
    <property type="protein sequence ID" value="PTN07483.1"/>
    <property type="molecule type" value="Genomic_DNA"/>
</dbReference>
<dbReference type="SUPFAM" id="SSF74653">
    <property type="entry name" value="TolA/TonB C-terminal domain"/>
    <property type="match status" value="1"/>
</dbReference>
<accession>A0A2T5BZ00</accession>
<feature type="transmembrane region" description="Helical" evidence="10">
    <location>
        <begin position="96"/>
        <end position="117"/>
    </location>
</feature>
<dbReference type="InterPro" id="IPR008756">
    <property type="entry name" value="Peptidase_M56"/>
</dbReference>
<keyword evidence="13" id="KW-1185">Reference proteome</keyword>
<keyword evidence="8 10" id="KW-1133">Transmembrane helix</keyword>
<dbReference type="FunFam" id="3.30.1150.10:FF:000002">
    <property type="entry name" value="Energy transducer TonB"/>
    <property type="match status" value="1"/>
</dbReference>
<keyword evidence="4" id="KW-1003">Cell membrane</keyword>
<evidence type="ECO:0000256" key="10">
    <source>
        <dbReference type="SAM" id="Phobius"/>
    </source>
</evidence>
<dbReference type="GO" id="GO:0031992">
    <property type="term" value="F:energy transducer activity"/>
    <property type="evidence" value="ECO:0007669"/>
    <property type="project" value="TreeGrafter"/>
</dbReference>
<evidence type="ECO:0000256" key="3">
    <source>
        <dbReference type="ARBA" id="ARBA00022448"/>
    </source>
</evidence>
<sequence>MVDFVNYIFESGISLALFTLLYFLFLQRETFFRTNRLFLLFALTFSALLPFVHLRVWEGHPVMLDEITVTPYRNLLETVSVYGTEVSTSIVREISASTYIIGVYLVGVCLFAFRLVWRLAQISWLIRKSKVIRESGMKLVLLDCEVTPFSFLSYVFAGKNLKTQDGWDKMLIHEFEHVKQGHSFDILVLEVLTVFQWFNPFFWLMKRLLRENHEYLADRAVLAHFSNPGYYKKLLLQQFVGPQINLANNFNYSLIKKRIQMMSQIKSSKLARIKLFGGILLASTLIVIFACEQEQSTTTLSDSVDQTVTIEYAGSSLTIGGDSTAVEKLKELIAVSGDYRVIRNLATGDLELSKNNDSDENGVTVVAYNKSSEAKEEVKTIDGKPIFFIVEQMPEFPGGELALRKAIASTVKYPVEAQKDGVQGKVYVTFVIDSAGKVRNARVVRGVAPSLDQEAIRVVSSLPDWTPGKQRGEPVAVSFTLPISFLLQ</sequence>
<feature type="transmembrane region" description="Helical" evidence="10">
    <location>
        <begin position="6"/>
        <end position="25"/>
    </location>
</feature>
<name>A0A2T5BZ00_9BACT</name>
<dbReference type="CDD" id="cd07341">
    <property type="entry name" value="M56_BlaR1_MecR1_like"/>
    <property type="match status" value="1"/>
</dbReference>
<evidence type="ECO:0000313" key="13">
    <source>
        <dbReference type="Proteomes" id="UP000243525"/>
    </source>
</evidence>
<feature type="transmembrane region" description="Helical" evidence="10">
    <location>
        <begin position="37"/>
        <end position="56"/>
    </location>
</feature>
<dbReference type="Pfam" id="PF03544">
    <property type="entry name" value="TonB_C"/>
    <property type="match status" value="1"/>
</dbReference>
<feature type="domain" description="TonB C-terminal" evidence="11">
    <location>
        <begin position="398"/>
        <end position="488"/>
    </location>
</feature>
<dbReference type="InterPro" id="IPR006260">
    <property type="entry name" value="TonB/TolA_C"/>
</dbReference>
<comment type="caution">
    <text evidence="12">The sequence shown here is derived from an EMBL/GenBank/DDBJ whole genome shotgun (WGS) entry which is preliminary data.</text>
</comment>
<keyword evidence="6 10" id="KW-0812">Transmembrane</keyword>
<keyword evidence="5" id="KW-0997">Cell inner membrane</keyword>
<dbReference type="RefSeq" id="WP_107823178.1">
    <property type="nucleotide sequence ID" value="NZ_OY782574.1"/>
</dbReference>
<evidence type="ECO:0000256" key="2">
    <source>
        <dbReference type="ARBA" id="ARBA00006555"/>
    </source>
</evidence>
<gene>
    <name evidence="12" type="ORF">C8N47_1165</name>
</gene>
<feature type="transmembrane region" description="Helical" evidence="10">
    <location>
        <begin position="271"/>
        <end position="290"/>
    </location>
</feature>
<keyword evidence="7" id="KW-0653">Protein transport</keyword>
<organism evidence="12 13">
    <name type="scientific">Mangrovibacterium marinum</name>
    <dbReference type="NCBI Taxonomy" id="1639118"/>
    <lineage>
        <taxon>Bacteria</taxon>
        <taxon>Pseudomonadati</taxon>
        <taxon>Bacteroidota</taxon>
        <taxon>Bacteroidia</taxon>
        <taxon>Marinilabiliales</taxon>
        <taxon>Prolixibacteraceae</taxon>
        <taxon>Mangrovibacterium</taxon>
    </lineage>
</organism>
<comment type="subcellular location">
    <subcellularLocation>
        <location evidence="1">Cell inner membrane</location>
        <topology evidence="1">Single-pass membrane protein</topology>
        <orientation evidence="1">Periplasmic side</orientation>
    </subcellularLocation>
</comment>
<dbReference type="PANTHER" id="PTHR33446">
    <property type="entry name" value="PROTEIN TONB-RELATED"/>
    <property type="match status" value="1"/>
</dbReference>
<dbReference type="Pfam" id="PF05569">
    <property type="entry name" value="Peptidase_M56"/>
    <property type="match status" value="1"/>
</dbReference>
<protein>
    <submittedName>
        <fullName evidence="12">Outer membrane transport energization protein TonB</fullName>
    </submittedName>
</protein>
<evidence type="ECO:0000256" key="7">
    <source>
        <dbReference type="ARBA" id="ARBA00022927"/>
    </source>
</evidence>
<proteinExistence type="inferred from homology"/>
<evidence type="ECO:0000256" key="8">
    <source>
        <dbReference type="ARBA" id="ARBA00022989"/>
    </source>
</evidence>
<dbReference type="Gene3D" id="3.30.1150.10">
    <property type="match status" value="1"/>
</dbReference>
<dbReference type="Proteomes" id="UP000243525">
    <property type="component" value="Unassembled WGS sequence"/>
</dbReference>
<evidence type="ECO:0000259" key="11">
    <source>
        <dbReference type="PROSITE" id="PS52015"/>
    </source>
</evidence>
<reference evidence="12 13" key="1">
    <citation type="submission" date="2018-04" db="EMBL/GenBank/DDBJ databases">
        <title>Genomic Encyclopedia of Archaeal and Bacterial Type Strains, Phase II (KMG-II): from individual species to whole genera.</title>
        <authorList>
            <person name="Goeker M."/>
        </authorList>
    </citation>
    <scope>NUCLEOTIDE SEQUENCE [LARGE SCALE GENOMIC DNA]</scope>
    <source>
        <strain evidence="12 13">DSM 28823</strain>
    </source>
</reference>
<evidence type="ECO:0000256" key="9">
    <source>
        <dbReference type="ARBA" id="ARBA00023136"/>
    </source>
</evidence>
<dbReference type="GO" id="GO:0015031">
    <property type="term" value="P:protein transport"/>
    <property type="evidence" value="ECO:0007669"/>
    <property type="project" value="UniProtKB-KW"/>
</dbReference>
<dbReference type="OrthoDB" id="9814002at2"/>
<evidence type="ECO:0000256" key="6">
    <source>
        <dbReference type="ARBA" id="ARBA00022692"/>
    </source>
</evidence>
<dbReference type="AlphaFoldDB" id="A0A2T5BZ00"/>